<evidence type="ECO:0000259" key="1">
    <source>
        <dbReference type="PROSITE" id="PS50980"/>
    </source>
</evidence>
<dbReference type="STRING" id="989370.AOQ71_20660"/>
<dbReference type="PROSITE" id="PS50989">
    <property type="entry name" value="COA_CT_CTER"/>
    <property type="match status" value="1"/>
</dbReference>
<name>A0A0R3DIF5_9BRAD</name>
<dbReference type="OrthoDB" id="9803706at2"/>
<dbReference type="GO" id="GO:1905202">
    <property type="term" value="C:methylcrotonoyl-CoA carboxylase complex"/>
    <property type="evidence" value="ECO:0007669"/>
    <property type="project" value="TreeGrafter"/>
</dbReference>
<dbReference type="AlphaFoldDB" id="A0A0R3DIF5"/>
<dbReference type="FunFam" id="3.90.226.10:FF:000004">
    <property type="entry name" value="Methylcrotonoyl-CoA carboxylase beta chain"/>
    <property type="match status" value="1"/>
</dbReference>
<evidence type="ECO:0000313" key="3">
    <source>
        <dbReference type="EMBL" id="KRQ09635.1"/>
    </source>
</evidence>
<evidence type="ECO:0000259" key="2">
    <source>
        <dbReference type="PROSITE" id="PS50989"/>
    </source>
</evidence>
<dbReference type="Gene3D" id="3.90.226.10">
    <property type="entry name" value="2-enoyl-CoA Hydratase, Chain A, domain 1"/>
    <property type="match status" value="2"/>
</dbReference>
<dbReference type="PANTHER" id="PTHR22855">
    <property type="entry name" value="ACETYL, PROPIONYL, PYRUVATE, AND GLUTACONYL CARBOXYLASE-RELATED"/>
    <property type="match status" value="1"/>
</dbReference>
<comment type="caution">
    <text evidence="3">The sequence shown here is derived from an EMBL/GenBank/DDBJ whole genome shotgun (WGS) entry which is preliminary data.</text>
</comment>
<accession>A0A0R3DIF5</accession>
<proteinExistence type="predicted"/>
<sequence length="535" mass="58568">MQRIISRVDTTSQEFRVNELHNRRLAAELKERQRSARFDRPTRDIERLRRQNKLFVRDRIEALLDPETPFLELSTLAGNKAYDGEVPGAGQIVGLGIVAGREVIVHADDASVKGGAWYPLSVKKIVRALDIAIENRLMVVHLCDCAGGFLPLQAEFFADRYHAGRILRNQSILAKMGVPQVAIVMGHCSAGGAYVPALSDYNIIVQGTGAIFLGGPPVVKAATGEVVSAEELGGADMHTRVSGTSDYFATCEVHAIAIARDIVARIKRPTKEAIDQSAPEPPAYNASELYGIIPKDPRVQFDILEIIARLVDGSRFHEYQPCYDRSLICGFARLQGYQIGVIANNGVLQNHSVLKGAHFIQLCDENRTPLLFLQNTTGFMVGREYEHGGITKHGTNLIMAVSAASVPKLTVICNGSHGAGTYAMAGRAFDPRFLFTWPQSQISAMGAEQAAGVLTHVKARQLAREGGRLSDQELAVIREPIMKEYRARSSAYYATSELWDDGILDPVDTRTALSIALSASLNTPIEAPRYGVFRM</sequence>
<dbReference type="RefSeq" id="WP_057750117.1">
    <property type="nucleotide sequence ID" value="NZ_LJYG01000088.1"/>
</dbReference>
<dbReference type="InterPro" id="IPR011763">
    <property type="entry name" value="COA_CT_C"/>
</dbReference>
<feature type="domain" description="CoA carboxyltransferase N-terminal" evidence="1">
    <location>
        <begin position="13"/>
        <end position="278"/>
    </location>
</feature>
<reference evidence="3 4" key="1">
    <citation type="submission" date="2015-09" db="EMBL/GenBank/DDBJ databases">
        <title>Draft Genome Sequence of Bradyrhizobium manausense Strain BR 3351T, a Novel Symbiotic Nitrogen-Fixing Alphaproteobacterium Isolated from Brazilian Amazon Rain Forest.</title>
        <authorList>
            <person name="De Araujo J.L."/>
            <person name="Zilli J.E."/>
        </authorList>
    </citation>
    <scope>NUCLEOTIDE SEQUENCE [LARGE SCALE GENOMIC DNA]</scope>
    <source>
        <strain evidence="3 4">BR3351</strain>
    </source>
</reference>
<dbReference type="PROSITE" id="PS50980">
    <property type="entry name" value="COA_CT_NTER"/>
    <property type="match status" value="1"/>
</dbReference>
<dbReference type="FunFam" id="3.90.226.10:FF:000030">
    <property type="entry name" value="Acetyl-CoA carboxylase carboxyltransferase subunit"/>
    <property type="match status" value="1"/>
</dbReference>
<dbReference type="InterPro" id="IPR045190">
    <property type="entry name" value="MCCB/AccD1-like"/>
</dbReference>
<dbReference type="GO" id="GO:0006552">
    <property type="term" value="P:L-leucine catabolic process"/>
    <property type="evidence" value="ECO:0007669"/>
    <property type="project" value="TreeGrafter"/>
</dbReference>
<organism evidence="3 4">
    <name type="scientific">Bradyrhizobium manausense</name>
    <dbReference type="NCBI Taxonomy" id="989370"/>
    <lineage>
        <taxon>Bacteria</taxon>
        <taxon>Pseudomonadati</taxon>
        <taxon>Pseudomonadota</taxon>
        <taxon>Alphaproteobacteria</taxon>
        <taxon>Hyphomicrobiales</taxon>
        <taxon>Nitrobacteraceae</taxon>
        <taxon>Bradyrhizobium</taxon>
    </lineage>
</organism>
<dbReference type="GO" id="GO:0004485">
    <property type="term" value="F:methylcrotonoyl-CoA carboxylase activity"/>
    <property type="evidence" value="ECO:0007669"/>
    <property type="project" value="TreeGrafter"/>
</dbReference>
<dbReference type="InterPro" id="IPR029045">
    <property type="entry name" value="ClpP/crotonase-like_dom_sf"/>
</dbReference>
<dbReference type="InterPro" id="IPR011762">
    <property type="entry name" value="COA_CT_N"/>
</dbReference>
<dbReference type="Proteomes" id="UP000051936">
    <property type="component" value="Unassembled WGS sequence"/>
</dbReference>
<protein>
    <submittedName>
        <fullName evidence="3">Methylcrotonoyl-CoA carboxylase</fullName>
    </submittedName>
</protein>
<dbReference type="EMBL" id="LJYG01000088">
    <property type="protein sequence ID" value="KRQ09635.1"/>
    <property type="molecule type" value="Genomic_DNA"/>
</dbReference>
<dbReference type="Pfam" id="PF01039">
    <property type="entry name" value="Carboxyl_trans"/>
    <property type="match status" value="1"/>
</dbReference>
<keyword evidence="4" id="KW-1185">Reference proteome</keyword>
<feature type="domain" description="CoA carboxyltransferase C-terminal" evidence="2">
    <location>
        <begin position="281"/>
        <end position="527"/>
    </location>
</feature>
<dbReference type="InterPro" id="IPR034733">
    <property type="entry name" value="AcCoA_carboxyl_beta"/>
</dbReference>
<dbReference type="PANTHER" id="PTHR22855:SF13">
    <property type="entry name" value="METHYLCROTONOYL-COA CARBOXYLASE BETA CHAIN, MITOCHONDRIAL"/>
    <property type="match status" value="1"/>
</dbReference>
<evidence type="ECO:0000313" key="4">
    <source>
        <dbReference type="Proteomes" id="UP000051936"/>
    </source>
</evidence>
<dbReference type="SUPFAM" id="SSF52096">
    <property type="entry name" value="ClpP/crotonase"/>
    <property type="match status" value="2"/>
</dbReference>
<gene>
    <name evidence="3" type="ORF">AOQ71_20660</name>
</gene>